<dbReference type="Proteomes" id="UP000640426">
    <property type="component" value="Unassembled WGS sequence"/>
</dbReference>
<comment type="caution">
    <text evidence="2">The sequence shown here is derived from an EMBL/GenBank/DDBJ whole genome shotgun (WGS) entry which is preliminary data.</text>
</comment>
<protein>
    <recommendedName>
        <fullName evidence="4">Sporulation protein</fullName>
    </recommendedName>
</protein>
<proteinExistence type="predicted"/>
<keyword evidence="3" id="KW-1185">Reference proteome</keyword>
<dbReference type="EMBL" id="JAELXS010000003">
    <property type="protein sequence ID" value="MBJ6121358.1"/>
    <property type="molecule type" value="Genomic_DNA"/>
</dbReference>
<evidence type="ECO:0008006" key="4">
    <source>
        <dbReference type="Google" id="ProtNLM"/>
    </source>
</evidence>
<evidence type="ECO:0000313" key="2">
    <source>
        <dbReference type="EMBL" id="MBJ6121358.1"/>
    </source>
</evidence>
<feature type="compositionally biased region" description="Basic and acidic residues" evidence="1">
    <location>
        <begin position="66"/>
        <end position="87"/>
    </location>
</feature>
<evidence type="ECO:0000313" key="3">
    <source>
        <dbReference type="Proteomes" id="UP000640426"/>
    </source>
</evidence>
<accession>A0ABS0XMW8</accession>
<evidence type="ECO:0000256" key="1">
    <source>
        <dbReference type="SAM" id="MobiDB-lite"/>
    </source>
</evidence>
<reference evidence="3" key="1">
    <citation type="submission" date="2020-12" db="EMBL/GenBank/DDBJ databases">
        <title>Hymenobacter sp.</title>
        <authorList>
            <person name="Kim M.K."/>
        </authorList>
    </citation>
    <scope>NUCLEOTIDE SEQUENCE [LARGE SCALE GENOMIC DNA]</scope>
    <source>
        <strain evidence="3">BT553</strain>
    </source>
</reference>
<organism evidence="2 3">
    <name type="scientific">Sphingomonas mollis</name>
    <dbReference type="NCBI Taxonomy" id="2795726"/>
    <lineage>
        <taxon>Bacteria</taxon>
        <taxon>Pseudomonadati</taxon>
        <taxon>Pseudomonadota</taxon>
        <taxon>Alphaproteobacteria</taxon>
        <taxon>Sphingomonadales</taxon>
        <taxon>Sphingomonadaceae</taxon>
        <taxon>Sphingomonas</taxon>
    </lineage>
</organism>
<gene>
    <name evidence="2" type="ORF">JAO74_06085</name>
</gene>
<sequence>MAAKRKPKKQPPRTLGVSLLSAGAAAIGLGAAAVAILFAARKRPNPAEHAAPDLAVDAPPVTIHTRAPEAFRPDPTEPVPADERESLRPATGHAPGFAADRGTTVN</sequence>
<feature type="region of interest" description="Disordered" evidence="1">
    <location>
        <begin position="65"/>
        <end position="106"/>
    </location>
</feature>
<name>A0ABS0XMW8_9SPHN</name>